<feature type="transmembrane region" description="Helical" evidence="1">
    <location>
        <begin position="21"/>
        <end position="41"/>
    </location>
</feature>
<evidence type="ECO:0000256" key="1">
    <source>
        <dbReference type="SAM" id="Phobius"/>
    </source>
</evidence>
<protein>
    <submittedName>
        <fullName evidence="2">Uncharacterized protein</fullName>
    </submittedName>
</protein>
<accession>A0A2V3XV48</accession>
<name>A0A2V3XV48_9FIRM</name>
<keyword evidence="1" id="KW-0812">Transmembrane</keyword>
<dbReference type="Proteomes" id="UP000248057">
    <property type="component" value="Unassembled WGS sequence"/>
</dbReference>
<keyword evidence="1" id="KW-1133">Transmembrane helix</keyword>
<evidence type="ECO:0000313" key="3">
    <source>
        <dbReference type="Proteomes" id="UP000248057"/>
    </source>
</evidence>
<dbReference type="AlphaFoldDB" id="A0A2V3XV48"/>
<dbReference type="EMBL" id="QJKD01000022">
    <property type="protein sequence ID" value="PXX45879.1"/>
    <property type="molecule type" value="Genomic_DNA"/>
</dbReference>
<organism evidence="2 3">
    <name type="scientific">Hungatella effluvii</name>
    <dbReference type="NCBI Taxonomy" id="1096246"/>
    <lineage>
        <taxon>Bacteria</taxon>
        <taxon>Bacillati</taxon>
        <taxon>Bacillota</taxon>
        <taxon>Clostridia</taxon>
        <taxon>Lachnospirales</taxon>
        <taxon>Lachnospiraceae</taxon>
        <taxon>Hungatella</taxon>
    </lineage>
</organism>
<keyword evidence="3" id="KW-1185">Reference proteome</keyword>
<keyword evidence="1" id="KW-0472">Membrane</keyword>
<dbReference type="RefSeq" id="WP_110326039.1">
    <property type="nucleotide sequence ID" value="NZ_QJKD01000022.1"/>
</dbReference>
<sequence>MAKSRAKAEEEEKKKQKKERIRKALILAAIGLAVLIIYLIIACMPLDEMTDYRVHVTPQDDGSLEITYSYEWKVLNDSREGPLSWVKLGMANPSYVVKEFGGAAHGIRYQPSESSENPMLELNLDRSYYKGETASFWFTVHQRNMLCENSADPEAPFYDFTPGWFDEMRVKHYEFTWEQKRNIVTHNADRTEDGDLVWEGTLKKGESRQMKLTCALEGFRRPELVVWREYRNGVEGDSPIVGAITIVLFFGALCAVFGFLGDSDQSHYNGGRGYHGYHGPRSGGGGCACACACAGCACACACAGGGRAGCSKKDFYHTADKKEEK</sequence>
<dbReference type="GeneID" id="86064582"/>
<reference evidence="2 3" key="1">
    <citation type="submission" date="2018-05" db="EMBL/GenBank/DDBJ databases">
        <title>Genomic Encyclopedia of Type Strains, Phase IV (KMG-IV): sequencing the most valuable type-strain genomes for metagenomic binning, comparative biology and taxonomic classification.</title>
        <authorList>
            <person name="Goeker M."/>
        </authorList>
    </citation>
    <scope>NUCLEOTIDE SEQUENCE [LARGE SCALE GENOMIC DNA]</scope>
    <source>
        <strain evidence="2 3">DSM 24995</strain>
    </source>
</reference>
<comment type="caution">
    <text evidence="2">The sequence shown here is derived from an EMBL/GenBank/DDBJ whole genome shotgun (WGS) entry which is preliminary data.</text>
</comment>
<proteinExistence type="predicted"/>
<evidence type="ECO:0000313" key="2">
    <source>
        <dbReference type="EMBL" id="PXX45879.1"/>
    </source>
</evidence>
<gene>
    <name evidence="2" type="ORF">DFR60_12264</name>
</gene>
<feature type="transmembrane region" description="Helical" evidence="1">
    <location>
        <begin position="240"/>
        <end position="260"/>
    </location>
</feature>